<name>A7HQV7_PARL1</name>
<reference evidence="1 2" key="1">
    <citation type="journal article" date="2011" name="Stand. Genomic Sci.">
        <title>Complete genome sequence of Parvibaculum lavamentivorans type strain (DS-1(T)).</title>
        <authorList>
            <person name="Schleheck D."/>
            <person name="Weiss M."/>
            <person name="Pitluck S."/>
            <person name="Bruce D."/>
            <person name="Land M.L."/>
            <person name="Han S."/>
            <person name="Saunders E."/>
            <person name="Tapia R."/>
            <person name="Detter C."/>
            <person name="Brettin T."/>
            <person name="Han J."/>
            <person name="Woyke T."/>
            <person name="Goodwin L."/>
            <person name="Pennacchio L."/>
            <person name="Nolan M."/>
            <person name="Cook A.M."/>
            <person name="Kjelleberg S."/>
            <person name="Thomas T."/>
        </authorList>
    </citation>
    <scope>NUCLEOTIDE SEQUENCE [LARGE SCALE GENOMIC DNA]</scope>
    <source>
        <strain evidence="2">DS-1 / DSM 13023 / NCIMB 13966</strain>
    </source>
</reference>
<dbReference type="HOGENOM" id="CLU_1925553_0_0_5"/>
<dbReference type="RefSeq" id="WP_011995581.1">
    <property type="nucleotide sequence ID" value="NC_009719.1"/>
</dbReference>
<protein>
    <submittedName>
        <fullName evidence="1">Uncharacterized protein</fullName>
    </submittedName>
</protein>
<accession>A7HQV7</accession>
<evidence type="ECO:0000313" key="2">
    <source>
        <dbReference type="Proteomes" id="UP000006377"/>
    </source>
</evidence>
<dbReference type="OrthoDB" id="8444430at2"/>
<gene>
    <name evidence="1" type="ordered locus">Plav_0667</name>
</gene>
<dbReference type="EMBL" id="CP000774">
    <property type="protein sequence ID" value="ABS62290.1"/>
    <property type="molecule type" value="Genomic_DNA"/>
</dbReference>
<organism evidence="1 2">
    <name type="scientific">Parvibaculum lavamentivorans (strain DS-1 / DSM 13023 / NCIMB 13966)</name>
    <dbReference type="NCBI Taxonomy" id="402881"/>
    <lineage>
        <taxon>Bacteria</taxon>
        <taxon>Pseudomonadati</taxon>
        <taxon>Pseudomonadota</taxon>
        <taxon>Alphaproteobacteria</taxon>
        <taxon>Hyphomicrobiales</taxon>
        <taxon>Parvibaculaceae</taxon>
        <taxon>Parvibaculum</taxon>
    </lineage>
</organism>
<dbReference type="KEGG" id="pla:Plav_0667"/>
<dbReference type="Proteomes" id="UP000006377">
    <property type="component" value="Chromosome"/>
</dbReference>
<dbReference type="STRING" id="402881.Plav_0667"/>
<evidence type="ECO:0000313" key="1">
    <source>
        <dbReference type="EMBL" id="ABS62290.1"/>
    </source>
</evidence>
<proteinExistence type="predicted"/>
<sequence>MRDEALIHFHLGRRISAGLLLPQNGGAAPELISEAAPWLDTRDPGRCVVGFCAAHPDLVGDVVGPPPPGWETWHFAEWDTWFGRINGVFLVDLRSLKVTQYPLYSCSPQVVRCDLSGLPRRLVPIEEWLER</sequence>
<keyword evidence="2" id="KW-1185">Reference proteome</keyword>
<dbReference type="eggNOG" id="ENOG5033VTI">
    <property type="taxonomic scope" value="Bacteria"/>
</dbReference>
<dbReference type="AlphaFoldDB" id="A7HQV7"/>